<dbReference type="EMBL" id="GDID01004673">
    <property type="protein sequence ID" value="JAP91933.1"/>
    <property type="molecule type" value="Transcribed_RNA"/>
</dbReference>
<feature type="non-terminal residue" evidence="3">
    <location>
        <position position="1"/>
    </location>
</feature>
<dbReference type="GO" id="GO:0003924">
    <property type="term" value="F:GTPase activity"/>
    <property type="evidence" value="ECO:0007669"/>
    <property type="project" value="InterPro"/>
</dbReference>
<dbReference type="PANTHER" id="PTHR47977">
    <property type="entry name" value="RAS-RELATED PROTEIN RAB"/>
    <property type="match status" value="1"/>
</dbReference>
<dbReference type="SMART" id="SM00174">
    <property type="entry name" value="RHO"/>
    <property type="match status" value="1"/>
</dbReference>
<sequence length="178" mass="20250">GKLVLAGASASGKTTLIQKLVNDIFYNDIGTTISAAFTQHQFCQNNKRVLFRIWDTAGQERFKAITPAYFRDASIILLCFDVSSAQSFNELNYWMEMKQKYCSKADLLIVGCKNDLQCDIDEQICSFIEERKIQLYKVSSKTGDGINNLISRLVNSTQCEKQDKLEFKNEIQENRGCC</sequence>
<accession>A0A146K4V4</accession>
<dbReference type="AlphaFoldDB" id="A0A146K4V4"/>
<dbReference type="GO" id="GO:0005525">
    <property type="term" value="F:GTP binding"/>
    <property type="evidence" value="ECO:0007669"/>
    <property type="project" value="UniProtKB-KW"/>
</dbReference>
<dbReference type="PROSITE" id="PS51421">
    <property type="entry name" value="RAS"/>
    <property type="match status" value="1"/>
</dbReference>
<keyword evidence="2" id="KW-0342">GTP-binding</keyword>
<dbReference type="InterPro" id="IPR050227">
    <property type="entry name" value="Rab"/>
</dbReference>
<dbReference type="CDD" id="cd00154">
    <property type="entry name" value="Rab"/>
    <property type="match status" value="1"/>
</dbReference>
<dbReference type="Gene3D" id="3.40.50.300">
    <property type="entry name" value="P-loop containing nucleotide triphosphate hydrolases"/>
    <property type="match status" value="1"/>
</dbReference>
<dbReference type="PRINTS" id="PR00449">
    <property type="entry name" value="RASTRNSFRMNG"/>
</dbReference>
<dbReference type="Pfam" id="PF00071">
    <property type="entry name" value="Ras"/>
    <property type="match status" value="1"/>
</dbReference>
<dbReference type="PROSITE" id="PS51419">
    <property type="entry name" value="RAB"/>
    <property type="match status" value="1"/>
</dbReference>
<dbReference type="InterPro" id="IPR005225">
    <property type="entry name" value="Small_GTP-bd"/>
</dbReference>
<protein>
    <submittedName>
        <fullName evidence="3">Rab-like protein</fullName>
    </submittedName>
</protein>
<dbReference type="FunFam" id="3.40.50.300:FF:001329">
    <property type="entry name" value="Small GTP-binding protein, putative"/>
    <property type="match status" value="1"/>
</dbReference>
<dbReference type="SMART" id="SM00173">
    <property type="entry name" value="RAS"/>
    <property type="match status" value="1"/>
</dbReference>
<dbReference type="SMART" id="SM00175">
    <property type="entry name" value="RAB"/>
    <property type="match status" value="1"/>
</dbReference>
<dbReference type="InterPro" id="IPR027417">
    <property type="entry name" value="P-loop_NTPase"/>
</dbReference>
<proteinExistence type="predicted"/>
<dbReference type="InterPro" id="IPR001806">
    <property type="entry name" value="Small_GTPase"/>
</dbReference>
<evidence type="ECO:0000313" key="3">
    <source>
        <dbReference type="EMBL" id="JAP91933.1"/>
    </source>
</evidence>
<dbReference type="NCBIfam" id="TIGR00231">
    <property type="entry name" value="small_GTP"/>
    <property type="match status" value="1"/>
</dbReference>
<name>A0A146K4V4_9EUKA</name>
<organism evidence="3">
    <name type="scientific">Trepomonas sp. PC1</name>
    <dbReference type="NCBI Taxonomy" id="1076344"/>
    <lineage>
        <taxon>Eukaryota</taxon>
        <taxon>Metamonada</taxon>
        <taxon>Diplomonadida</taxon>
        <taxon>Hexamitidae</taxon>
        <taxon>Hexamitinae</taxon>
        <taxon>Trepomonas</taxon>
    </lineage>
</organism>
<reference evidence="3" key="1">
    <citation type="submission" date="2015-07" db="EMBL/GenBank/DDBJ databases">
        <title>Adaptation to a free-living lifestyle via gene acquisitions in the diplomonad Trepomonas sp. PC1.</title>
        <authorList>
            <person name="Xu F."/>
            <person name="Jerlstrom-Hultqvist J."/>
            <person name="Kolisko M."/>
            <person name="Simpson A.G.B."/>
            <person name="Roger A.J."/>
            <person name="Svard S.G."/>
            <person name="Andersson J.O."/>
        </authorList>
    </citation>
    <scope>NUCLEOTIDE SEQUENCE</scope>
    <source>
        <strain evidence="3">PC1</strain>
    </source>
</reference>
<dbReference type="SUPFAM" id="SSF52540">
    <property type="entry name" value="P-loop containing nucleoside triphosphate hydrolases"/>
    <property type="match status" value="1"/>
</dbReference>
<gene>
    <name evidence="3" type="ORF">TPC1_16286</name>
</gene>
<evidence type="ECO:0000256" key="1">
    <source>
        <dbReference type="ARBA" id="ARBA00022741"/>
    </source>
</evidence>
<evidence type="ECO:0000256" key="2">
    <source>
        <dbReference type="ARBA" id="ARBA00023134"/>
    </source>
</evidence>
<keyword evidence="1" id="KW-0547">Nucleotide-binding</keyword>